<evidence type="ECO:0000313" key="3">
    <source>
        <dbReference type="Proteomes" id="UP000298327"/>
    </source>
</evidence>
<feature type="region of interest" description="Disordered" evidence="1">
    <location>
        <begin position="57"/>
        <end position="80"/>
    </location>
</feature>
<comment type="caution">
    <text evidence="2">The sequence shown here is derived from an EMBL/GenBank/DDBJ whole genome shotgun (WGS) entry which is preliminary data.</text>
</comment>
<organism evidence="2 3">
    <name type="scientific">Dentipellis fragilis</name>
    <dbReference type="NCBI Taxonomy" id="205917"/>
    <lineage>
        <taxon>Eukaryota</taxon>
        <taxon>Fungi</taxon>
        <taxon>Dikarya</taxon>
        <taxon>Basidiomycota</taxon>
        <taxon>Agaricomycotina</taxon>
        <taxon>Agaricomycetes</taxon>
        <taxon>Russulales</taxon>
        <taxon>Hericiaceae</taxon>
        <taxon>Dentipellis</taxon>
    </lineage>
</organism>
<evidence type="ECO:0000313" key="2">
    <source>
        <dbReference type="EMBL" id="TFY58272.1"/>
    </source>
</evidence>
<name>A0A4Y9Y7X6_9AGAM</name>
<dbReference type="AlphaFoldDB" id="A0A4Y9Y7X6"/>
<protein>
    <submittedName>
        <fullName evidence="2">Uncharacterized protein</fullName>
    </submittedName>
</protein>
<accession>A0A4Y9Y7X6</accession>
<reference evidence="2 3" key="1">
    <citation type="submission" date="2019-02" db="EMBL/GenBank/DDBJ databases">
        <title>Genome sequencing of the rare red list fungi Dentipellis fragilis.</title>
        <authorList>
            <person name="Buettner E."/>
            <person name="Kellner H."/>
        </authorList>
    </citation>
    <scope>NUCLEOTIDE SEQUENCE [LARGE SCALE GENOMIC DNA]</scope>
    <source>
        <strain evidence="2 3">DSM 105465</strain>
    </source>
</reference>
<evidence type="ECO:0000256" key="1">
    <source>
        <dbReference type="SAM" id="MobiDB-lite"/>
    </source>
</evidence>
<keyword evidence="3" id="KW-1185">Reference proteome</keyword>
<proteinExistence type="predicted"/>
<sequence length="262" mass="28832">MVSSDGQFFGPRTALTKPGNHSPWLSPLSTDVVSEHAWPAINGGVCCAPPPPLSINLPNRQASRLPNRTRYPRPDYRPMRRAEGTYLTPPLLHPGPKRPQIRPAPATARRSLSSDLLSFAAPIPPASPYRLLRRCRSARARSALGPAREHACLSGLFEHAQMQLPAQMQPNVPACMFGVCMYASLSTLHIRSIAPQVGVGAHLPLFYGNFSLGRTGPYSRYPPAGRHGADPFSSFQRVRGMASRRRHVRPRACLLYLQRPVP</sequence>
<feature type="region of interest" description="Disordered" evidence="1">
    <location>
        <begin position="1"/>
        <end position="22"/>
    </location>
</feature>
<dbReference type="Proteomes" id="UP000298327">
    <property type="component" value="Unassembled WGS sequence"/>
</dbReference>
<gene>
    <name evidence="2" type="ORF">EVG20_g8216</name>
</gene>
<dbReference type="EMBL" id="SEOQ01000692">
    <property type="protein sequence ID" value="TFY58272.1"/>
    <property type="molecule type" value="Genomic_DNA"/>
</dbReference>